<evidence type="ECO:0000313" key="8">
    <source>
        <dbReference type="EMBL" id="PIO53343.1"/>
    </source>
</evidence>
<dbReference type="GO" id="GO:0005525">
    <property type="term" value="F:GTP binding"/>
    <property type="evidence" value="ECO:0007669"/>
    <property type="project" value="UniProtKB-KW"/>
</dbReference>
<dbReference type="Gene3D" id="1.10.287.600">
    <property type="entry name" value="Helix hairpin bin"/>
    <property type="match status" value="1"/>
</dbReference>
<gene>
    <name evidence="8" type="ORF">TELCIR_25324</name>
</gene>
<reference evidence="8 9" key="1">
    <citation type="submission" date="2015-09" db="EMBL/GenBank/DDBJ databases">
        <title>Draft genome of the parasitic nematode Teladorsagia circumcincta isolate WARC Sus (inbred).</title>
        <authorList>
            <person name="Mitreva M."/>
        </authorList>
    </citation>
    <scope>NUCLEOTIDE SEQUENCE [LARGE SCALE GENOMIC DNA]</scope>
    <source>
        <strain evidence="8 9">S</strain>
    </source>
</reference>
<dbReference type="GO" id="GO:0005813">
    <property type="term" value="C:centrosome"/>
    <property type="evidence" value="ECO:0007669"/>
    <property type="project" value="UniProtKB-ARBA"/>
</dbReference>
<dbReference type="Proteomes" id="UP000230423">
    <property type="component" value="Unassembled WGS sequence"/>
</dbReference>
<dbReference type="InterPro" id="IPR008280">
    <property type="entry name" value="Tub_FtsZ_C"/>
</dbReference>
<keyword evidence="7" id="KW-0206">Cytoskeleton</keyword>
<evidence type="ECO:0000256" key="5">
    <source>
        <dbReference type="ARBA" id="ARBA00022741"/>
    </source>
</evidence>
<evidence type="ECO:0000256" key="2">
    <source>
        <dbReference type="ARBA" id="ARBA00009636"/>
    </source>
</evidence>
<organism evidence="8 9">
    <name type="scientific">Teladorsagia circumcincta</name>
    <name type="common">Brown stomach worm</name>
    <name type="synonym">Ostertagia circumcincta</name>
    <dbReference type="NCBI Taxonomy" id="45464"/>
    <lineage>
        <taxon>Eukaryota</taxon>
        <taxon>Metazoa</taxon>
        <taxon>Ecdysozoa</taxon>
        <taxon>Nematoda</taxon>
        <taxon>Chromadorea</taxon>
        <taxon>Rhabditida</taxon>
        <taxon>Rhabditina</taxon>
        <taxon>Rhabditomorpha</taxon>
        <taxon>Strongyloidea</taxon>
        <taxon>Trichostrongylidae</taxon>
        <taxon>Teladorsagia</taxon>
    </lineage>
</organism>
<dbReference type="GO" id="GO:0098813">
    <property type="term" value="P:nuclear chromosome segregation"/>
    <property type="evidence" value="ECO:0007669"/>
    <property type="project" value="UniProtKB-ARBA"/>
</dbReference>
<keyword evidence="6" id="KW-0342">GTP-binding</keyword>
<comment type="subcellular location">
    <subcellularLocation>
        <location evidence="1">Cytoplasm</location>
        <location evidence="1">Cytoskeleton</location>
        <location evidence="1">Microtubule organizing center</location>
    </subcellularLocation>
</comment>
<keyword evidence="3" id="KW-0963">Cytoplasm</keyword>
<keyword evidence="4" id="KW-0493">Microtubule</keyword>
<dbReference type="OrthoDB" id="10249382at2759"/>
<name>A0A2G9T5X0_TELCI</name>
<dbReference type="InterPro" id="IPR023123">
    <property type="entry name" value="Tubulin_C"/>
</dbReference>
<protein>
    <submittedName>
        <fullName evidence="8">Uncharacterized protein</fullName>
    </submittedName>
</protein>
<dbReference type="SUPFAM" id="SSF55307">
    <property type="entry name" value="Tubulin C-terminal domain-like"/>
    <property type="match status" value="1"/>
</dbReference>
<accession>A0A2G9T5X0</accession>
<evidence type="ECO:0000256" key="4">
    <source>
        <dbReference type="ARBA" id="ARBA00022701"/>
    </source>
</evidence>
<evidence type="ECO:0000256" key="1">
    <source>
        <dbReference type="ARBA" id="ARBA00004267"/>
    </source>
</evidence>
<evidence type="ECO:0000313" key="9">
    <source>
        <dbReference type="Proteomes" id="UP000230423"/>
    </source>
</evidence>
<dbReference type="GO" id="GO:0007020">
    <property type="term" value="P:microtubule nucleation"/>
    <property type="evidence" value="ECO:0007669"/>
    <property type="project" value="UniProtKB-ARBA"/>
</dbReference>
<proteinExistence type="inferred from homology"/>
<dbReference type="AlphaFoldDB" id="A0A2G9T5X0"/>
<dbReference type="EMBL" id="KZ414648">
    <property type="protein sequence ID" value="PIO53343.1"/>
    <property type="molecule type" value="Genomic_DNA"/>
</dbReference>
<evidence type="ECO:0000256" key="3">
    <source>
        <dbReference type="ARBA" id="ARBA00022490"/>
    </source>
</evidence>
<evidence type="ECO:0000256" key="6">
    <source>
        <dbReference type="ARBA" id="ARBA00023134"/>
    </source>
</evidence>
<keyword evidence="5" id="KW-0547">Nucleotide-binding</keyword>
<comment type="similarity">
    <text evidence="2">Belongs to the tubulin family.</text>
</comment>
<sequence length="67" mass="7794">MLNNNTSIAPLFERILQQFARLRSKNAFIDRFQKEEGFSVDMMDSSAERVHELIDLYAQAEKPDFLG</sequence>
<evidence type="ECO:0000256" key="7">
    <source>
        <dbReference type="ARBA" id="ARBA00023212"/>
    </source>
</evidence>
<dbReference type="GO" id="GO:0000280">
    <property type="term" value="P:nuclear division"/>
    <property type="evidence" value="ECO:0007669"/>
    <property type="project" value="UniProtKB-ARBA"/>
</dbReference>
<keyword evidence="9" id="KW-1185">Reference proteome</keyword>
<dbReference type="FunFam" id="1.10.287.600:FF:000004">
    <property type="entry name" value="Tubulin gamma chain"/>
    <property type="match status" value="1"/>
</dbReference>
<dbReference type="GO" id="GO:0005874">
    <property type="term" value="C:microtubule"/>
    <property type="evidence" value="ECO:0007669"/>
    <property type="project" value="UniProtKB-KW"/>
</dbReference>